<dbReference type="OrthoDB" id="8929156at2759"/>
<feature type="transmembrane region" description="Helical" evidence="2">
    <location>
        <begin position="404"/>
        <end position="423"/>
    </location>
</feature>
<dbReference type="PROSITE" id="PS00290">
    <property type="entry name" value="IG_MHC"/>
    <property type="match status" value="1"/>
</dbReference>
<dbReference type="Gene3D" id="2.60.40.10">
    <property type="entry name" value="Immunoglobulins"/>
    <property type="match status" value="3"/>
</dbReference>
<dbReference type="SMART" id="SM00408">
    <property type="entry name" value="IGc2"/>
    <property type="match status" value="2"/>
</dbReference>
<protein>
    <submittedName>
        <fullName evidence="4">TPSNR protein</fullName>
    </submittedName>
</protein>
<feature type="domain" description="Ig-like" evidence="3">
    <location>
        <begin position="160"/>
        <end position="281"/>
    </location>
</feature>
<dbReference type="InterPro" id="IPR003597">
    <property type="entry name" value="Ig_C1-set"/>
</dbReference>
<dbReference type="EMBL" id="VXAA01003383">
    <property type="protein sequence ID" value="NXI67398.1"/>
    <property type="molecule type" value="Genomic_DNA"/>
</dbReference>
<dbReference type="InterPro" id="IPR003006">
    <property type="entry name" value="Ig/MHC_CS"/>
</dbReference>
<dbReference type="InterPro" id="IPR003598">
    <property type="entry name" value="Ig_sub2"/>
</dbReference>
<keyword evidence="5" id="KW-1185">Reference proteome</keyword>
<keyword evidence="2" id="KW-1133">Transmembrane helix</keyword>
<sequence>GTVEDPTPAPQFRRVDIVLGCSYVGEGELPGGFSGSYSEHPATLVLRGISIRDDGSLGDVTDYEVPQENPDSSPPIILEASALSVSIPHAEALLHMDCNGEEVSCELSRYSSQRDGEGPCHTSWFMATLRLSSGISIALVLRGPCCGRQEEKGHDAILHPKLRIPMSKEGTLLTTVEFQSSSSNTSLRTRLGGSVTFDCHFALAPSSTLSSLEWRRQHRGSGLRLFQYQVESTGPTMQPKVHVDMAQLLGSGDASLSLQGATVDDEGMYICLVSTAQHQVQHNIQLFVAEPPRVRVFPAVVSFEREATITLSCNIAGYYPLDVSVSWTQKTPEDEVEIHLSDARFSSHRQSQDGTYSITSYLSISSATAQAPATYTCHVSHVALEEPISVSAHLKAPEHTGSEGLMGVFIATAIFIIVLFTVLRRKRAAKTKSEQLLTVSE</sequence>
<dbReference type="Pfam" id="PF07686">
    <property type="entry name" value="V-set"/>
    <property type="match status" value="1"/>
</dbReference>
<dbReference type="SMART" id="SM00409">
    <property type="entry name" value="IG"/>
    <property type="match status" value="2"/>
</dbReference>
<organism evidence="4 5">
    <name type="scientific">Anseranas semipalmata</name>
    <name type="common">Magpie goose</name>
    <name type="synonym">Anas semipalmata</name>
    <dbReference type="NCBI Taxonomy" id="8851"/>
    <lineage>
        <taxon>Eukaryota</taxon>
        <taxon>Metazoa</taxon>
        <taxon>Chordata</taxon>
        <taxon>Craniata</taxon>
        <taxon>Vertebrata</taxon>
        <taxon>Euteleostomi</taxon>
        <taxon>Archelosauria</taxon>
        <taxon>Archosauria</taxon>
        <taxon>Dinosauria</taxon>
        <taxon>Saurischia</taxon>
        <taxon>Theropoda</taxon>
        <taxon>Coelurosauria</taxon>
        <taxon>Aves</taxon>
        <taxon>Neognathae</taxon>
        <taxon>Galloanserae</taxon>
        <taxon>Anseriformes</taxon>
        <taxon>Anseranatidae</taxon>
        <taxon>Anseranas</taxon>
    </lineage>
</organism>
<dbReference type="InterPro" id="IPR013783">
    <property type="entry name" value="Ig-like_fold"/>
</dbReference>
<keyword evidence="2" id="KW-0812">Transmembrane</keyword>
<comment type="caution">
    <text evidence="4">The sequence shown here is derived from an EMBL/GenBank/DDBJ whole genome shotgun (WGS) entry which is preliminary data.</text>
</comment>
<evidence type="ECO:0000313" key="5">
    <source>
        <dbReference type="Proteomes" id="UP000567872"/>
    </source>
</evidence>
<dbReference type="SUPFAM" id="SSF48726">
    <property type="entry name" value="Immunoglobulin"/>
    <property type="match status" value="2"/>
</dbReference>
<feature type="domain" description="Ig-like" evidence="3">
    <location>
        <begin position="292"/>
        <end position="389"/>
    </location>
</feature>
<gene>
    <name evidence="4" type="primary">Tapbpl</name>
    <name evidence="4" type="ORF">ANSSEM_R03451</name>
</gene>
<dbReference type="InterPro" id="IPR036179">
    <property type="entry name" value="Ig-like_dom_sf"/>
</dbReference>
<evidence type="ECO:0000313" key="4">
    <source>
        <dbReference type="EMBL" id="NXI67398.1"/>
    </source>
</evidence>
<name>A0A7K9V426_ANSSE</name>
<reference evidence="4 5" key="1">
    <citation type="submission" date="2019-09" db="EMBL/GenBank/DDBJ databases">
        <title>Bird 10,000 Genomes (B10K) Project - Family phase.</title>
        <authorList>
            <person name="Zhang G."/>
        </authorList>
    </citation>
    <scope>NUCLEOTIDE SEQUENCE [LARGE SCALE GENOMIC DNA]</scope>
    <source>
        <strain evidence="4">B10K-DU-001-57</strain>
        <tissue evidence="4">Muscle</tissue>
    </source>
</reference>
<dbReference type="Proteomes" id="UP000567872">
    <property type="component" value="Unassembled WGS sequence"/>
</dbReference>
<feature type="non-terminal residue" evidence="4">
    <location>
        <position position="1"/>
    </location>
</feature>
<proteinExistence type="predicted"/>
<dbReference type="PROSITE" id="PS50835">
    <property type="entry name" value="IG_LIKE"/>
    <property type="match status" value="2"/>
</dbReference>
<feature type="non-terminal residue" evidence="4">
    <location>
        <position position="441"/>
    </location>
</feature>
<dbReference type="InterPro" id="IPR013106">
    <property type="entry name" value="Ig_V-set"/>
</dbReference>
<dbReference type="InterPro" id="IPR007110">
    <property type="entry name" value="Ig-like_dom"/>
</dbReference>
<evidence type="ECO:0000256" key="1">
    <source>
        <dbReference type="ARBA" id="ARBA00023319"/>
    </source>
</evidence>
<evidence type="ECO:0000259" key="3">
    <source>
        <dbReference type="PROSITE" id="PS50835"/>
    </source>
</evidence>
<dbReference type="AlphaFoldDB" id="A0A7K9V426"/>
<dbReference type="SMART" id="SM00407">
    <property type="entry name" value="IGc1"/>
    <property type="match status" value="1"/>
</dbReference>
<dbReference type="CDD" id="cd05771">
    <property type="entry name" value="IgC1_Tapasin_R"/>
    <property type="match status" value="1"/>
</dbReference>
<keyword evidence="1" id="KW-0393">Immunoglobulin domain</keyword>
<dbReference type="InterPro" id="IPR003599">
    <property type="entry name" value="Ig_sub"/>
</dbReference>
<accession>A0A7K9V426</accession>
<keyword evidence="2" id="KW-0472">Membrane</keyword>
<dbReference type="InterPro" id="IPR050380">
    <property type="entry name" value="Immune_Resp_Modulators"/>
</dbReference>
<dbReference type="SMART" id="SM00406">
    <property type="entry name" value="IGv"/>
    <property type="match status" value="2"/>
</dbReference>
<evidence type="ECO:0000256" key="2">
    <source>
        <dbReference type="SAM" id="Phobius"/>
    </source>
</evidence>
<dbReference type="Pfam" id="PF07654">
    <property type="entry name" value="C1-set"/>
    <property type="match status" value="1"/>
</dbReference>
<dbReference type="PANTHER" id="PTHR23411">
    <property type="entry name" value="TAPASIN"/>
    <property type="match status" value="1"/>
</dbReference>